<keyword evidence="2" id="KW-1185">Reference proteome</keyword>
<gene>
    <name evidence="1" type="ORF">A0H81_05656</name>
</gene>
<evidence type="ECO:0000313" key="2">
    <source>
        <dbReference type="Proteomes" id="UP000092993"/>
    </source>
</evidence>
<evidence type="ECO:0000313" key="1">
    <source>
        <dbReference type="EMBL" id="OBZ74685.1"/>
    </source>
</evidence>
<reference evidence="1 2" key="1">
    <citation type="submission" date="2016-03" db="EMBL/GenBank/DDBJ databases">
        <title>Whole genome sequencing of Grifola frondosa 9006-11.</title>
        <authorList>
            <person name="Min B."/>
            <person name="Park H."/>
            <person name="Kim J.-G."/>
            <person name="Cho H."/>
            <person name="Oh Y.-L."/>
            <person name="Kong W.-S."/>
            <person name="Choi I.-G."/>
        </authorList>
    </citation>
    <scope>NUCLEOTIDE SEQUENCE [LARGE SCALE GENOMIC DNA]</scope>
    <source>
        <strain evidence="1 2">9006-11</strain>
    </source>
</reference>
<organism evidence="1 2">
    <name type="scientific">Grifola frondosa</name>
    <name type="common">Maitake</name>
    <name type="synonym">Polyporus frondosus</name>
    <dbReference type="NCBI Taxonomy" id="5627"/>
    <lineage>
        <taxon>Eukaryota</taxon>
        <taxon>Fungi</taxon>
        <taxon>Dikarya</taxon>
        <taxon>Basidiomycota</taxon>
        <taxon>Agaricomycotina</taxon>
        <taxon>Agaricomycetes</taxon>
        <taxon>Polyporales</taxon>
        <taxon>Grifolaceae</taxon>
        <taxon>Grifola</taxon>
    </lineage>
</organism>
<name>A0A1C7MCQ7_GRIFR</name>
<accession>A0A1C7MCQ7</accession>
<proteinExistence type="predicted"/>
<dbReference type="OMA" id="TTWGADE"/>
<dbReference type="OrthoDB" id="2756547at2759"/>
<protein>
    <submittedName>
        <fullName evidence="1">Uncharacterized protein</fullName>
    </submittedName>
</protein>
<dbReference type="Proteomes" id="UP000092993">
    <property type="component" value="Unassembled WGS sequence"/>
</dbReference>
<comment type="caution">
    <text evidence="1">The sequence shown here is derived from an EMBL/GenBank/DDBJ whole genome shotgun (WGS) entry which is preliminary data.</text>
</comment>
<dbReference type="EMBL" id="LUGG01000005">
    <property type="protein sequence ID" value="OBZ74685.1"/>
    <property type="molecule type" value="Genomic_DNA"/>
</dbReference>
<sequence length="192" mass="20856">MVVGLIFDGQVACGTHERAVVAPEPVDVSMRSQDDAPSSAACASPSHDGGAVLSRLVATLPIPLRPPHSQQRSVFLPQEIGWLDALLLSWGYYDDPKAFVRDFEQDYEQVRRNPAARATWIRGKVAWLAHGDLILDTIEKFLADGGCTTWGADEVARIWAGLTQVVFKVQWVMTAAEVRLGGMQVGLPFGGA</sequence>
<dbReference type="AlphaFoldDB" id="A0A1C7MCQ7"/>